<sequence length="144" mass="15924">MFKLSMRAACLGIKQTHHVPAFHIKLSSTAQGLSTDSAPTCSRFVKQVADQSQKTQILRTDGASGLSPMNQVAAKKVTRTEQLLWLARLSLASSSMEQTRDITFTSTARSDKDMTVHRDREIATSVSTDCTKSWDGPTVWAHLW</sequence>
<protein>
    <submittedName>
        <fullName evidence="1">Uncharacterized protein</fullName>
    </submittedName>
</protein>
<accession>A0A7U2FC59</accession>
<proteinExistence type="predicted"/>
<gene>
    <name evidence="1" type="ORF">JI435_113200</name>
</gene>
<dbReference type="KEGG" id="pno:SNOG_11320"/>
<reference evidence="2" key="1">
    <citation type="journal article" date="2021" name="BMC Genomics">
        <title>Chromosome-level genome assembly and manually-curated proteome of model necrotroph Parastagonospora nodorum Sn15 reveals a genome-wide trove of candidate effector homologs, and redundancy of virulence-related functions within an accessory chromosome.</title>
        <authorList>
            <person name="Bertazzoni S."/>
            <person name="Jones D.A.B."/>
            <person name="Phan H.T."/>
            <person name="Tan K.-C."/>
            <person name="Hane J.K."/>
        </authorList>
    </citation>
    <scope>NUCLEOTIDE SEQUENCE [LARGE SCALE GENOMIC DNA]</scope>
    <source>
        <strain evidence="2">SN15 / ATCC MYA-4574 / FGSC 10173)</strain>
    </source>
</reference>
<dbReference type="VEuPathDB" id="FungiDB:JI435_113200"/>
<name>A0A7U2FC59_PHANO</name>
<dbReference type="EMBL" id="CP069036">
    <property type="protein sequence ID" value="QRD02565.1"/>
    <property type="molecule type" value="Genomic_DNA"/>
</dbReference>
<dbReference type="AlphaFoldDB" id="A0A7U2FC59"/>
<dbReference type="RefSeq" id="XP_001801565.1">
    <property type="nucleotide sequence ID" value="XM_001801513.1"/>
</dbReference>
<evidence type="ECO:0000313" key="2">
    <source>
        <dbReference type="Proteomes" id="UP000663193"/>
    </source>
</evidence>
<dbReference type="Proteomes" id="UP000663193">
    <property type="component" value="Chromosome 14"/>
</dbReference>
<evidence type="ECO:0000313" key="1">
    <source>
        <dbReference type="EMBL" id="QRD02565.1"/>
    </source>
</evidence>
<keyword evidence="2" id="KW-1185">Reference proteome</keyword>
<organism evidence="1 2">
    <name type="scientific">Phaeosphaeria nodorum (strain SN15 / ATCC MYA-4574 / FGSC 10173)</name>
    <name type="common">Glume blotch fungus</name>
    <name type="synonym">Parastagonospora nodorum</name>
    <dbReference type="NCBI Taxonomy" id="321614"/>
    <lineage>
        <taxon>Eukaryota</taxon>
        <taxon>Fungi</taxon>
        <taxon>Dikarya</taxon>
        <taxon>Ascomycota</taxon>
        <taxon>Pezizomycotina</taxon>
        <taxon>Dothideomycetes</taxon>
        <taxon>Pleosporomycetidae</taxon>
        <taxon>Pleosporales</taxon>
        <taxon>Pleosporineae</taxon>
        <taxon>Phaeosphaeriaceae</taxon>
        <taxon>Parastagonospora</taxon>
    </lineage>
</organism>